<keyword evidence="1" id="KW-0460">Magnesium</keyword>
<dbReference type="GO" id="GO:0006096">
    <property type="term" value="P:glycolytic process"/>
    <property type="evidence" value="ECO:0007669"/>
    <property type="project" value="InterPro"/>
</dbReference>
<dbReference type="SMART" id="SM01193">
    <property type="entry name" value="Enolase_N"/>
    <property type="match status" value="1"/>
</dbReference>
<dbReference type="GO" id="GO:0004634">
    <property type="term" value="F:phosphopyruvate hydratase activity"/>
    <property type="evidence" value="ECO:0007669"/>
    <property type="project" value="InterPro"/>
</dbReference>
<evidence type="ECO:0000313" key="3">
    <source>
        <dbReference type="EMBL" id="GAG06419.1"/>
    </source>
</evidence>
<sequence>MKIKNIIGREIYDSRGYPTIEVQLFLDDGQYVTASVPSGASRGEFEAVELRDGGERLMGLGVSKALEIIEQEIAPVLIGKEPDVVIIDAILVGLDDTPNKSKLGANAMLAVSCAVLKAQAVMHELELYQLIAH</sequence>
<gene>
    <name evidence="3" type="ORF">S01H1_44315</name>
</gene>
<dbReference type="PANTHER" id="PTHR11902">
    <property type="entry name" value="ENOLASE"/>
    <property type="match status" value="1"/>
</dbReference>
<organism evidence="3">
    <name type="scientific">marine sediment metagenome</name>
    <dbReference type="NCBI Taxonomy" id="412755"/>
    <lineage>
        <taxon>unclassified sequences</taxon>
        <taxon>metagenomes</taxon>
        <taxon>ecological metagenomes</taxon>
    </lineage>
</organism>
<name>X0UKS6_9ZZZZ</name>
<dbReference type="PANTHER" id="PTHR11902:SF1">
    <property type="entry name" value="ENOLASE"/>
    <property type="match status" value="1"/>
</dbReference>
<dbReference type="Pfam" id="PF03952">
    <property type="entry name" value="Enolase_N"/>
    <property type="match status" value="1"/>
</dbReference>
<accession>X0UKS6</accession>
<feature type="non-terminal residue" evidence="3">
    <location>
        <position position="133"/>
    </location>
</feature>
<evidence type="ECO:0000259" key="2">
    <source>
        <dbReference type="SMART" id="SM01193"/>
    </source>
</evidence>
<dbReference type="InterPro" id="IPR000941">
    <property type="entry name" value="Enolase"/>
</dbReference>
<dbReference type="GO" id="GO:0000287">
    <property type="term" value="F:magnesium ion binding"/>
    <property type="evidence" value="ECO:0007669"/>
    <property type="project" value="InterPro"/>
</dbReference>
<dbReference type="EMBL" id="BARS01028266">
    <property type="protein sequence ID" value="GAG06419.1"/>
    <property type="molecule type" value="Genomic_DNA"/>
</dbReference>
<comment type="caution">
    <text evidence="3">The sequence shown here is derived from an EMBL/GenBank/DDBJ whole genome shotgun (WGS) entry which is preliminary data.</text>
</comment>
<dbReference type="AlphaFoldDB" id="X0UKS6"/>
<dbReference type="Gene3D" id="3.30.390.10">
    <property type="entry name" value="Enolase-like, N-terminal domain"/>
    <property type="match status" value="1"/>
</dbReference>
<reference evidence="3" key="1">
    <citation type="journal article" date="2014" name="Front. Microbiol.">
        <title>High frequency of phylogenetically diverse reductive dehalogenase-homologous genes in deep subseafloor sedimentary metagenomes.</title>
        <authorList>
            <person name="Kawai M."/>
            <person name="Futagami T."/>
            <person name="Toyoda A."/>
            <person name="Takaki Y."/>
            <person name="Nishi S."/>
            <person name="Hori S."/>
            <person name="Arai W."/>
            <person name="Tsubouchi T."/>
            <person name="Morono Y."/>
            <person name="Uchiyama I."/>
            <person name="Ito T."/>
            <person name="Fujiyama A."/>
            <person name="Inagaki F."/>
            <person name="Takami H."/>
        </authorList>
    </citation>
    <scope>NUCLEOTIDE SEQUENCE</scope>
    <source>
        <strain evidence="3">Expedition CK06-06</strain>
    </source>
</reference>
<dbReference type="InterPro" id="IPR029017">
    <property type="entry name" value="Enolase-like_N"/>
</dbReference>
<protein>
    <recommendedName>
        <fullName evidence="2">Enolase N-terminal domain-containing protein</fullName>
    </recommendedName>
</protein>
<feature type="domain" description="Enolase N-terminal" evidence="2">
    <location>
        <begin position="3"/>
        <end position="131"/>
    </location>
</feature>
<dbReference type="SUPFAM" id="SSF54826">
    <property type="entry name" value="Enolase N-terminal domain-like"/>
    <property type="match status" value="1"/>
</dbReference>
<dbReference type="InterPro" id="IPR020811">
    <property type="entry name" value="Enolase_N"/>
</dbReference>
<dbReference type="GO" id="GO:0000015">
    <property type="term" value="C:phosphopyruvate hydratase complex"/>
    <property type="evidence" value="ECO:0007669"/>
    <property type="project" value="InterPro"/>
</dbReference>
<proteinExistence type="predicted"/>
<dbReference type="PRINTS" id="PR00148">
    <property type="entry name" value="ENOLASE"/>
</dbReference>
<evidence type="ECO:0000256" key="1">
    <source>
        <dbReference type="ARBA" id="ARBA00022842"/>
    </source>
</evidence>